<name>A0A5C6F3Z1_9BACT</name>
<protein>
    <recommendedName>
        <fullName evidence="3">DinB superfamily protein</fullName>
    </recommendedName>
</protein>
<dbReference type="OrthoDB" id="268753at2"/>
<accession>A0A5C6F3Z1</accession>
<proteinExistence type="predicted"/>
<dbReference type="RefSeq" id="WP_146457569.1">
    <property type="nucleotide sequence ID" value="NZ_SJPW01000003.1"/>
</dbReference>
<evidence type="ECO:0008006" key="3">
    <source>
        <dbReference type="Google" id="ProtNLM"/>
    </source>
</evidence>
<gene>
    <name evidence="1" type="ORF">Poly51_23840</name>
</gene>
<reference evidence="1 2" key="1">
    <citation type="submission" date="2019-02" db="EMBL/GenBank/DDBJ databases">
        <title>Deep-cultivation of Planctomycetes and their phenomic and genomic characterization uncovers novel biology.</title>
        <authorList>
            <person name="Wiegand S."/>
            <person name="Jogler M."/>
            <person name="Boedeker C."/>
            <person name="Pinto D."/>
            <person name="Vollmers J."/>
            <person name="Rivas-Marin E."/>
            <person name="Kohn T."/>
            <person name="Peeters S.H."/>
            <person name="Heuer A."/>
            <person name="Rast P."/>
            <person name="Oberbeckmann S."/>
            <person name="Bunk B."/>
            <person name="Jeske O."/>
            <person name="Meyerdierks A."/>
            <person name="Storesund J.E."/>
            <person name="Kallscheuer N."/>
            <person name="Luecker S."/>
            <person name="Lage O.M."/>
            <person name="Pohl T."/>
            <person name="Merkel B.J."/>
            <person name="Hornburger P."/>
            <person name="Mueller R.-W."/>
            <person name="Bruemmer F."/>
            <person name="Labrenz M."/>
            <person name="Spormann A.M."/>
            <person name="Op Den Camp H."/>
            <person name="Overmann J."/>
            <person name="Amann R."/>
            <person name="Jetten M.S.M."/>
            <person name="Mascher T."/>
            <person name="Medema M.H."/>
            <person name="Devos D.P."/>
            <person name="Kaster A.-K."/>
            <person name="Ovreas L."/>
            <person name="Rohde M."/>
            <person name="Galperin M.Y."/>
            <person name="Jogler C."/>
        </authorList>
    </citation>
    <scope>NUCLEOTIDE SEQUENCE [LARGE SCALE GENOMIC DNA]</scope>
    <source>
        <strain evidence="1 2">Poly51</strain>
    </source>
</reference>
<evidence type="ECO:0000313" key="2">
    <source>
        <dbReference type="Proteomes" id="UP000318288"/>
    </source>
</evidence>
<evidence type="ECO:0000313" key="1">
    <source>
        <dbReference type="EMBL" id="TWU56473.1"/>
    </source>
</evidence>
<keyword evidence="2" id="KW-1185">Reference proteome</keyword>
<dbReference type="InterPro" id="IPR034660">
    <property type="entry name" value="DinB/YfiT-like"/>
</dbReference>
<dbReference type="Proteomes" id="UP000318288">
    <property type="component" value="Unassembled WGS sequence"/>
</dbReference>
<dbReference type="AlphaFoldDB" id="A0A5C6F3Z1"/>
<comment type="caution">
    <text evidence="1">The sequence shown here is derived from an EMBL/GenBank/DDBJ whole genome shotgun (WGS) entry which is preliminary data.</text>
</comment>
<dbReference type="SUPFAM" id="SSF109854">
    <property type="entry name" value="DinB/YfiT-like putative metalloenzymes"/>
    <property type="match status" value="1"/>
</dbReference>
<dbReference type="Gene3D" id="1.20.120.450">
    <property type="entry name" value="dinb family like domain"/>
    <property type="match status" value="1"/>
</dbReference>
<sequence length="362" mass="40176">MLRPFLLFALIASMLFVDVVALGGEPMAIRRWPDGKLTVETFAGQEITFKTDGAWQITDPGDASDTGHDSLKVETVTLGDDSVGAAHIEALGVHAIIVSGASLSRNWNAELPESLAADVLVIGGEDVDRLKTPQVKRLIEKLDPPRILLSGLDPDSDTFAEVAKWMLGEDQTRHVTHNTIAVGSSHSDPIEREIIALTDTAWEMPDDVDELFTAMEKSCEASQKVFAELTVQQMNFKPANGTHTPRWNAEHMVGRQLQFFSQIYHAIDPAVPVMDFNPKQMPPDYDAAHPDWSGADEARRMSHVSDFCRRFAYLLDGIKPNEKAPGSRWPTLGALLKQMDRHYDEHTANTVKKFDLPNWPGK</sequence>
<dbReference type="EMBL" id="SJPW01000003">
    <property type="protein sequence ID" value="TWU56473.1"/>
    <property type="molecule type" value="Genomic_DNA"/>
</dbReference>
<organism evidence="1 2">
    <name type="scientific">Rubripirellula tenax</name>
    <dbReference type="NCBI Taxonomy" id="2528015"/>
    <lineage>
        <taxon>Bacteria</taxon>
        <taxon>Pseudomonadati</taxon>
        <taxon>Planctomycetota</taxon>
        <taxon>Planctomycetia</taxon>
        <taxon>Pirellulales</taxon>
        <taxon>Pirellulaceae</taxon>
        <taxon>Rubripirellula</taxon>
    </lineage>
</organism>